<gene>
    <name evidence="4" type="ORF">TW77_03775</name>
</gene>
<dbReference type="Gene3D" id="1.10.150.20">
    <property type="entry name" value="5' to 3' exonuclease, C-terminal subdomain"/>
    <property type="match status" value="1"/>
</dbReference>
<evidence type="ECO:0000313" key="5">
    <source>
        <dbReference type="Proteomes" id="UP000033452"/>
    </source>
</evidence>
<dbReference type="PANTHER" id="PTHR13451:SF0">
    <property type="entry name" value="CROSSOVER JUNCTION ENDONUCLEASE MUS81"/>
    <property type="match status" value="1"/>
</dbReference>
<evidence type="ECO:0000259" key="3">
    <source>
        <dbReference type="SMART" id="SM00891"/>
    </source>
</evidence>
<evidence type="ECO:0000256" key="1">
    <source>
        <dbReference type="ARBA" id="ARBA00022801"/>
    </source>
</evidence>
<dbReference type="PATRIC" id="fig|43658.5.peg.791"/>
<evidence type="ECO:0000313" key="4">
    <source>
        <dbReference type="EMBL" id="KJZ12186.1"/>
    </source>
</evidence>
<protein>
    <recommendedName>
        <fullName evidence="6">Multidrug MFS transporter</fullName>
    </recommendedName>
</protein>
<dbReference type="Pfam" id="PF14520">
    <property type="entry name" value="HHH_5"/>
    <property type="match status" value="1"/>
</dbReference>
<dbReference type="InterPro" id="IPR033309">
    <property type="entry name" value="Mus81"/>
</dbReference>
<dbReference type="CDD" id="cd20075">
    <property type="entry name" value="XPF_nuclease_XPF_arch"/>
    <property type="match status" value="1"/>
</dbReference>
<dbReference type="GO" id="GO:0000727">
    <property type="term" value="P:double-strand break repair via break-induced replication"/>
    <property type="evidence" value="ECO:0007669"/>
    <property type="project" value="TreeGrafter"/>
</dbReference>
<dbReference type="SMART" id="SM00891">
    <property type="entry name" value="ERCC4"/>
    <property type="match status" value="1"/>
</dbReference>
<dbReference type="InterPro" id="IPR010994">
    <property type="entry name" value="RuvA_2-like"/>
</dbReference>
<dbReference type="GO" id="GO:0003677">
    <property type="term" value="F:DNA binding"/>
    <property type="evidence" value="ECO:0007669"/>
    <property type="project" value="InterPro"/>
</dbReference>
<evidence type="ECO:0008006" key="6">
    <source>
        <dbReference type="Google" id="ProtNLM"/>
    </source>
</evidence>
<comment type="caution">
    <text evidence="4">The sequence shown here is derived from an EMBL/GenBank/DDBJ whole genome shotgun (WGS) entry which is preliminary data.</text>
</comment>
<feature type="domain" description="ERCC4" evidence="3">
    <location>
        <begin position="2"/>
        <end position="83"/>
    </location>
</feature>
<keyword evidence="5" id="KW-1185">Reference proteome</keyword>
<dbReference type="SUPFAM" id="SSF47781">
    <property type="entry name" value="RuvA domain 2-like"/>
    <property type="match status" value="1"/>
</dbReference>
<dbReference type="InterPro" id="IPR003583">
    <property type="entry name" value="Hlx-hairpin-Hlx_DNA-bd_motif"/>
</dbReference>
<reference evidence="4 5" key="1">
    <citation type="journal article" date="2015" name="BMC Genomics">
        <title>Genome mining reveals unlocked bioactive potential of marine Gram-negative bacteria.</title>
        <authorList>
            <person name="Machado H."/>
            <person name="Sonnenschein E.C."/>
            <person name="Melchiorsen J."/>
            <person name="Gram L."/>
        </authorList>
    </citation>
    <scope>NUCLEOTIDE SEQUENCE [LARGE SCALE GENOMIC DNA]</scope>
    <source>
        <strain evidence="4 5">S2471</strain>
    </source>
</reference>
<accession>A0A0F4QWU4</accession>
<dbReference type="AlphaFoldDB" id="A0A0F4QWU4"/>
<dbReference type="Gene3D" id="3.40.50.10130">
    <property type="match status" value="1"/>
</dbReference>
<dbReference type="GO" id="GO:0008821">
    <property type="term" value="F:crossover junction DNA endonuclease activity"/>
    <property type="evidence" value="ECO:0007669"/>
    <property type="project" value="InterPro"/>
</dbReference>
<feature type="domain" description="Helix-hairpin-helix DNA-binding motif class 1" evidence="2">
    <location>
        <begin position="155"/>
        <end position="174"/>
    </location>
</feature>
<dbReference type="RefSeq" id="WP_046003623.1">
    <property type="nucleotide sequence ID" value="NZ_JXYA01000006.1"/>
</dbReference>
<dbReference type="InterPro" id="IPR011335">
    <property type="entry name" value="Restrct_endonuc-II-like"/>
</dbReference>
<dbReference type="GO" id="GO:0006308">
    <property type="term" value="P:DNA catabolic process"/>
    <property type="evidence" value="ECO:0007669"/>
    <property type="project" value="InterPro"/>
</dbReference>
<dbReference type="OrthoDB" id="837865at2"/>
<dbReference type="InterPro" id="IPR006166">
    <property type="entry name" value="ERCC4_domain"/>
</dbReference>
<dbReference type="SMART" id="SM00278">
    <property type="entry name" value="HhH1"/>
    <property type="match status" value="2"/>
</dbReference>
<dbReference type="GO" id="GO:0048257">
    <property type="term" value="F:3'-flap endonuclease activity"/>
    <property type="evidence" value="ECO:0007669"/>
    <property type="project" value="TreeGrafter"/>
</dbReference>
<dbReference type="PANTHER" id="PTHR13451">
    <property type="entry name" value="CLASS II CROSSOVER JUNCTION ENDONUCLEASE MUS81"/>
    <property type="match status" value="1"/>
</dbReference>
<organism evidence="4 5">
    <name type="scientific">Pseudoalteromonas rubra</name>
    <dbReference type="NCBI Taxonomy" id="43658"/>
    <lineage>
        <taxon>Bacteria</taxon>
        <taxon>Pseudomonadati</taxon>
        <taxon>Pseudomonadota</taxon>
        <taxon>Gammaproteobacteria</taxon>
        <taxon>Alteromonadales</taxon>
        <taxon>Pseudoalteromonadaceae</taxon>
        <taxon>Pseudoalteromonas</taxon>
    </lineage>
</organism>
<keyword evidence="1" id="KW-0378">Hydrolase</keyword>
<name>A0A0F4QWU4_9GAMM</name>
<evidence type="ECO:0000259" key="2">
    <source>
        <dbReference type="SMART" id="SM00278"/>
    </source>
</evidence>
<dbReference type="GO" id="GO:0048476">
    <property type="term" value="C:Holliday junction resolvase complex"/>
    <property type="evidence" value="ECO:0007669"/>
    <property type="project" value="TreeGrafter"/>
</dbReference>
<proteinExistence type="predicted"/>
<dbReference type="SUPFAM" id="SSF52980">
    <property type="entry name" value="Restriction endonuclease-like"/>
    <property type="match status" value="1"/>
</dbReference>
<dbReference type="Proteomes" id="UP000033452">
    <property type="component" value="Unassembled WGS sequence"/>
</dbReference>
<dbReference type="EMBL" id="JXYA01000006">
    <property type="protein sequence ID" value="KJZ12186.1"/>
    <property type="molecule type" value="Genomic_DNA"/>
</dbReference>
<feature type="domain" description="Helix-hairpin-helix DNA-binding motif class 1" evidence="2">
    <location>
        <begin position="187"/>
        <end position="206"/>
    </location>
</feature>
<dbReference type="Pfam" id="PF02732">
    <property type="entry name" value="ERCC4"/>
    <property type="match status" value="1"/>
</dbReference>
<sequence>MNIVADDREQASGILELLSTSQSVNLIRKRLTVGDYLIDDWLIIERKQLRDLLISIIDGRLFSQAQRLSDSGFQPLLIIEGNAADIRDSTMDRRAVLGALASIGLIYAITTLRTHNQQETVKLMQYAAQQRRRLNSDVLPRKGFRPKTYMRKQLYLLQGLPNVGPKLAKRLLHHFGSIEAVFNATQSQLMAVDGIGADTAKAIRTILTTPFL</sequence>